<evidence type="ECO:0000256" key="9">
    <source>
        <dbReference type="HAMAP-Rule" id="MF_03055"/>
    </source>
</evidence>
<evidence type="ECO:0000256" key="3">
    <source>
        <dbReference type="ARBA" id="ARBA00022603"/>
    </source>
</evidence>
<evidence type="ECO:0000256" key="1">
    <source>
        <dbReference type="ARBA" id="ARBA00000142"/>
    </source>
</evidence>
<dbReference type="EMBL" id="MBFT01000281">
    <property type="protein sequence ID" value="PVU93996.1"/>
    <property type="molecule type" value="Genomic_DNA"/>
</dbReference>
<evidence type="ECO:0000256" key="6">
    <source>
        <dbReference type="ARBA" id="ARBA00022694"/>
    </source>
</evidence>
<dbReference type="OrthoDB" id="47276at2759"/>
<evidence type="ECO:0000256" key="8">
    <source>
        <dbReference type="ARBA" id="ARBA00023242"/>
    </source>
</evidence>
<keyword evidence="6 9" id="KW-0819">tRNA processing</keyword>
<feature type="binding site" evidence="9">
    <location>
        <begin position="321"/>
        <end position="323"/>
    </location>
    <ligand>
        <name>S-adenosyl-L-methionine</name>
        <dbReference type="ChEBI" id="CHEBI:59789"/>
    </ligand>
</feature>
<feature type="binding site" evidence="9">
    <location>
        <begin position="143"/>
        <end position="144"/>
    </location>
    <ligand>
        <name>S-adenosyl-L-methionine</name>
        <dbReference type="ChEBI" id="CHEBI:59789"/>
    </ligand>
</feature>
<dbReference type="InterPro" id="IPR025763">
    <property type="entry name" value="Trm8_euk"/>
</dbReference>
<dbReference type="GO" id="GO:0005634">
    <property type="term" value="C:nucleus"/>
    <property type="evidence" value="ECO:0007669"/>
    <property type="project" value="UniProtKB-SubCell"/>
</dbReference>
<keyword evidence="2 9" id="KW-0820">tRNA-binding</keyword>
<dbReference type="STRING" id="61424.A0A2T9YNT8"/>
<feature type="binding site" evidence="9">
    <location>
        <position position="243"/>
    </location>
    <ligand>
        <name>S-adenosyl-L-methionine</name>
        <dbReference type="ChEBI" id="CHEBI:59789"/>
    </ligand>
</feature>
<accession>A0A2T9YNT8</accession>
<comment type="subcellular location">
    <subcellularLocation>
        <location evidence="9">Nucleus</location>
    </subcellularLocation>
</comment>
<dbReference type="PANTHER" id="PTHR23417:SF16">
    <property type="entry name" value="TRNA (GUANINE-N(7)-)-METHYLTRANSFERASE"/>
    <property type="match status" value="1"/>
</dbReference>
<comment type="subunit">
    <text evidence="9">Forms a complex with TRM82.</text>
</comment>
<protein>
    <recommendedName>
        <fullName evidence="9">tRNA (guanine-N(7)-)-methyltransferase</fullName>
        <ecNumber evidence="9">2.1.1.33</ecNumber>
    </recommendedName>
    <alternativeName>
        <fullName evidence="9">Transfer RNA methyltransferase 8</fullName>
    </alternativeName>
    <alternativeName>
        <fullName evidence="9">tRNA (guanine(46)-N(7))-methyltransferase</fullName>
    </alternativeName>
    <alternativeName>
        <fullName evidence="9">tRNA(m7G46)-methyltransferase</fullName>
    </alternativeName>
</protein>
<reference evidence="10 11" key="1">
    <citation type="journal article" date="2018" name="MBio">
        <title>Comparative Genomics Reveals the Core Gene Toolbox for the Fungus-Insect Symbiosis.</title>
        <authorList>
            <person name="Wang Y."/>
            <person name="Stata M."/>
            <person name="Wang W."/>
            <person name="Stajich J.E."/>
            <person name="White M.M."/>
            <person name="Moncalvo J.M."/>
        </authorList>
    </citation>
    <scope>NUCLEOTIDE SEQUENCE [LARGE SCALE GENOMIC DNA]</scope>
    <source>
        <strain evidence="10 11">AUS-77-4</strain>
    </source>
</reference>
<dbReference type="GO" id="GO:0000049">
    <property type="term" value="F:tRNA binding"/>
    <property type="evidence" value="ECO:0007669"/>
    <property type="project" value="UniProtKB-UniRule"/>
</dbReference>
<comment type="catalytic activity">
    <reaction evidence="1 9">
        <text>guanosine(46) in tRNA + S-adenosyl-L-methionine = N(7)-methylguanosine(46) in tRNA + S-adenosyl-L-homocysteine</text>
        <dbReference type="Rhea" id="RHEA:42708"/>
        <dbReference type="Rhea" id="RHEA-COMP:10188"/>
        <dbReference type="Rhea" id="RHEA-COMP:10189"/>
        <dbReference type="ChEBI" id="CHEBI:57856"/>
        <dbReference type="ChEBI" id="CHEBI:59789"/>
        <dbReference type="ChEBI" id="CHEBI:74269"/>
        <dbReference type="ChEBI" id="CHEBI:74480"/>
        <dbReference type="EC" id="2.1.1.33"/>
    </reaction>
</comment>
<dbReference type="InterPro" id="IPR029063">
    <property type="entry name" value="SAM-dependent_MTases_sf"/>
</dbReference>
<dbReference type="GO" id="GO:0043527">
    <property type="term" value="C:tRNA methyltransferase complex"/>
    <property type="evidence" value="ECO:0007669"/>
    <property type="project" value="TreeGrafter"/>
</dbReference>
<dbReference type="AlphaFoldDB" id="A0A2T9YNT8"/>
<dbReference type="PROSITE" id="PS51625">
    <property type="entry name" value="SAM_MT_TRMB"/>
    <property type="match status" value="1"/>
</dbReference>
<sequence length="346" mass="40191">MEKATKLPQKRFFRQRAHVNIFNDMPLEYPLNPDLMDWSGLYPSYFRKHDSLENDLNLVHDHSSSDIKSKITNTLDSNESGISKKKILLDQDNGKEAVNNVQMDISHDIDYTRVEFADIGCGYGGLLVALAPLFPNTLMLGMEIRTKLVDYLQKRIEALRLIQDKINENKQNSLESFNTEEEKLTEKSTDDILDADFQKIQETGETKKLVAGRYKNIGVMRMNAMKYLPNFFRKGQLSKVFFLFPDPHFKKRKHKARIISETLLAEYAYITKVGGILYTVTDVEDLHIWMKSHLDRHPLFDYIPNEEIENDPVVHCVYNSTEEGRKVTRNKGQKFLACYRRIEDSA</sequence>
<keyword evidence="7 9" id="KW-0694">RNA-binding</keyword>
<keyword evidence="4 9" id="KW-0808">Transferase</keyword>
<name>A0A2T9YNT8_9FUNG</name>
<keyword evidence="8 9" id="KW-0539">Nucleus</keyword>
<dbReference type="Gene3D" id="3.40.50.150">
    <property type="entry name" value="Vaccinia Virus protein VP39"/>
    <property type="match status" value="1"/>
</dbReference>
<evidence type="ECO:0000256" key="2">
    <source>
        <dbReference type="ARBA" id="ARBA00022555"/>
    </source>
</evidence>
<evidence type="ECO:0000256" key="5">
    <source>
        <dbReference type="ARBA" id="ARBA00022691"/>
    </source>
</evidence>
<dbReference type="GO" id="GO:0008176">
    <property type="term" value="F:tRNA (guanine(46)-N7)-methyltransferase activity"/>
    <property type="evidence" value="ECO:0007669"/>
    <property type="project" value="UniProtKB-UniRule"/>
</dbReference>
<feature type="binding site" evidence="9">
    <location>
        <position position="120"/>
    </location>
    <ligand>
        <name>S-adenosyl-L-methionine</name>
        <dbReference type="ChEBI" id="CHEBI:59789"/>
    </ligand>
</feature>
<evidence type="ECO:0000256" key="4">
    <source>
        <dbReference type="ARBA" id="ARBA00022679"/>
    </source>
</evidence>
<dbReference type="HAMAP" id="MF_03055">
    <property type="entry name" value="tRNA_methyltr_TrmB_euk"/>
    <property type="match status" value="1"/>
</dbReference>
<evidence type="ECO:0000313" key="10">
    <source>
        <dbReference type="EMBL" id="PVU93996.1"/>
    </source>
</evidence>
<dbReference type="EC" id="2.1.1.33" evidence="9"/>
<keyword evidence="11" id="KW-1185">Reference proteome</keyword>
<dbReference type="Proteomes" id="UP000245699">
    <property type="component" value="Unassembled WGS sequence"/>
</dbReference>
<dbReference type="Pfam" id="PF02390">
    <property type="entry name" value="Methyltransf_4"/>
    <property type="match status" value="2"/>
</dbReference>
<proteinExistence type="inferred from homology"/>
<evidence type="ECO:0000313" key="11">
    <source>
        <dbReference type="Proteomes" id="UP000245699"/>
    </source>
</evidence>
<comment type="similarity">
    <text evidence="9">Belongs to the class I-like SAM-binding methyltransferase superfamily. TrmB family.</text>
</comment>
<dbReference type="SUPFAM" id="SSF53335">
    <property type="entry name" value="S-adenosyl-L-methionine-dependent methyltransferases"/>
    <property type="match status" value="1"/>
</dbReference>
<feature type="active site" evidence="9">
    <location>
        <position position="246"/>
    </location>
</feature>
<comment type="pathway">
    <text evidence="9">tRNA modification; N(7)-methylguanine-tRNA biosynthesis.</text>
</comment>
<organism evidence="10 11">
    <name type="scientific">Furculomyces boomerangus</name>
    <dbReference type="NCBI Taxonomy" id="61424"/>
    <lineage>
        <taxon>Eukaryota</taxon>
        <taxon>Fungi</taxon>
        <taxon>Fungi incertae sedis</taxon>
        <taxon>Zoopagomycota</taxon>
        <taxon>Kickxellomycotina</taxon>
        <taxon>Harpellomycetes</taxon>
        <taxon>Harpellales</taxon>
        <taxon>Harpellaceae</taxon>
        <taxon>Furculomyces</taxon>
    </lineage>
</organism>
<evidence type="ECO:0000256" key="7">
    <source>
        <dbReference type="ARBA" id="ARBA00022884"/>
    </source>
</evidence>
<gene>
    <name evidence="9" type="primary">TRM8</name>
    <name evidence="10" type="ORF">BB559_003110</name>
</gene>
<comment type="caution">
    <text evidence="10">The sequence shown here is derived from an EMBL/GenBank/DDBJ whole genome shotgun (WGS) entry which is preliminary data.</text>
</comment>
<dbReference type="InterPro" id="IPR003358">
    <property type="entry name" value="tRNA_(Gua-N-7)_MeTrfase_Trmb"/>
</dbReference>
<dbReference type="PANTHER" id="PTHR23417">
    <property type="entry name" value="3-DEOXY-D-MANNO-OCTULOSONIC-ACID TRANSFERASE/TRNA GUANINE-N 7 - -METHYLTRANSFERASE"/>
    <property type="match status" value="1"/>
</dbReference>
<keyword evidence="3 9" id="KW-0489">Methyltransferase</keyword>
<keyword evidence="5 9" id="KW-0949">S-adenosyl-L-methionine</keyword>
<feature type="binding site" evidence="9">
    <location>
        <begin position="223"/>
        <end position="224"/>
    </location>
    <ligand>
        <name>S-adenosyl-L-methionine</name>
        <dbReference type="ChEBI" id="CHEBI:59789"/>
    </ligand>
</feature>
<dbReference type="UniPathway" id="UPA00989"/>
<comment type="function">
    <text evidence="9">Catalyzes the formation of N(7)-methylguanine at position 46 (m7G46) in tRNA.</text>
</comment>